<dbReference type="Gene3D" id="1.10.260.40">
    <property type="entry name" value="lambda repressor-like DNA-binding domains"/>
    <property type="match status" value="1"/>
</dbReference>
<dbReference type="RefSeq" id="WP_203902057.1">
    <property type="nucleotide sequence ID" value="NZ_BOPF01000021.1"/>
</dbReference>
<dbReference type="SMART" id="SM00530">
    <property type="entry name" value="HTH_XRE"/>
    <property type="match status" value="1"/>
</dbReference>
<name>A0A8J4DRX4_9ACTN</name>
<reference evidence="2" key="1">
    <citation type="submission" date="2021-01" db="EMBL/GenBank/DDBJ databases">
        <title>Whole genome shotgun sequence of Virgisporangium aliadipatigenens NBRC 105644.</title>
        <authorList>
            <person name="Komaki H."/>
            <person name="Tamura T."/>
        </authorList>
    </citation>
    <scope>NUCLEOTIDE SEQUENCE</scope>
    <source>
        <strain evidence="2">NBRC 105644</strain>
    </source>
</reference>
<feature type="domain" description="HTH cro/C1-type" evidence="1">
    <location>
        <begin position="39"/>
        <end position="94"/>
    </location>
</feature>
<evidence type="ECO:0000313" key="3">
    <source>
        <dbReference type="Proteomes" id="UP000619260"/>
    </source>
</evidence>
<dbReference type="GO" id="GO:0003677">
    <property type="term" value="F:DNA binding"/>
    <property type="evidence" value="ECO:0007669"/>
    <property type="project" value="InterPro"/>
</dbReference>
<organism evidence="2 3">
    <name type="scientific">Virgisporangium aliadipatigenens</name>
    <dbReference type="NCBI Taxonomy" id="741659"/>
    <lineage>
        <taxon>Bacteria</taxon>
        <taxon>Bacillati</taxon>
        <taxon>Actinomycetota</taxon>
        <taxon>Actinomycetes</taxon>
        <taxon>Micromonosporales</taxon>
        <taxon>Micromonosporaceae</taxon>
        <taxon>Virgisporangium</taxon>
    </lineage>
</organism>
<gene>
    <name evidence="2" type="ORF">Val02_54660</name>
</gene>
<protein>
    <recommendedName>
        <fullName evidence="1">HTH cro/C1-type domain-containing protein</fullName>
    </recommendedName>
</protein>
<dbReference type="EMBL" id="BOPF01000021">
    <property type="protein sequence ID" value="GIJ48580.1"/>
    <property type="molecule type" value="Genomic_DNA"/>
</dbReference>
<evidence type="ECO:0000259" key="1">
    <source>
        <dbReference type="PROSITE" id="PS50943"/>
    </source>
</evidence>
<dbReference type="PROSITE" id="PS50943">
    <property type="entry name" value="HTH_CROC1"/>
    <property type="match status" value="1"/>
</dbReference>
<sequence length="426" mass="45554">MTGALVASNGLAPIQVSDEFWKRVDVIAALNNRAMGSLLALVRRHTGASQSRIGAAIGMSQSAVSEIICGKRSITSLDVLHRIADGLHLPSDARRRLGLAADGSGQGAAPRSDSGVDADELARVLSQSSVDDRDLDFIEQAVNLLARRYPVSGPTSIWPMTAAHLGRLHLIAARPQRLSIHRRAISLIGLTSGIAGNVWIDQGHGDRAAGYFAVGRLAGHESEDGSLTAWVLALESIAPFYSGNAHHAASLLDQASHLACRRAGRRRRAWISALRARAYAGIDNETANDALSEAYADLDRAEPPDGTDFFDKARLDGLAGTVHLLVGDTATANTLMNTALAERPSHDIKGRALLTLDLAAVRVRDDEPEAACDLITDALAMADTQLVHPIVGRAREVLSGMGRWRSTDAVRTIQEHLRSLHRQPAI</sequence>
<dbReference type="CDD" id="cd00093">
    <property type="entry name" value="HTH_XRE"/>
    <property type="match status" value="1"/>
</dbReference>
<dbReference type="Proteomes" id="UP000619260">
    <property type="component" value="Unassembled WGS sequence"/>
</dbReference>
<dbReference type="Pfam" id="PF13560">
    <property type="entry name" value="HTH_31"/>
    <property type="match status" value="1"/>
</dbReference>
<dbReference type="InterPro" id="IPR010982">
    <property type="entry name" value="Lambda_DNA-bd_dom_sf"/>
</dbReference>
<evidence type="ECO:0000313" key="2">
    <source>
        <dbReference type="EMBL" id="GIJ48580.1"/>
    </source>
</evidence>
<dbReference type="SUPFAM" id="SSF47413">
    <property type="entry name" value="lambda repressor-like DNA-binding domains"/>
    <property type="match status" value="1"/>
</dbReference>
<proteinExistence type="predicted"/>
<dbReference type="InterPro" id="IPR001387">
    <property type="entry name" value="Cro/C1-type_HTH"/>
</dbReference>
<keyword evidence="3" id="KW-1185">Reference proteome</keyword>
<comment type="caution">
    <text evidence="2">The sequence shown here is derived from an EMBL/GenBank/DDBJ whole genome shotgun (WGS) entry which is preliminary data.</text>
</comment>
<accession>A0A8J4DRX4</accession>
<dbReference type="AlphaFoldDB" id="A0A8J4DRX4"/>